<dbReference type="Pfam" id="PF22785">
    <property type="entry name" value="Tc-R-P"/>
    <property type="match status" value="1"/>
</dbReference>
<sequence precursor="true">MKLNLPTLPIPRKLAARLSTITAAIALALTQLMFAQEPPMGPASPIKDSTLEVLFQLTERIYSGSEPSTEEHFAELAKRGIKTIVSVDGAEPNLALAQKYGLSYIHLPMGYGGMGREQTLKIARAMEIAQGPVMLHCHHGKHRGPSAAAVACIAEKKWTNDQAAQWLKQVGTSPSYRQMIADVQSFTLPTTEEKAAMPRELPSKVAPPPLVDSMVQISHAWEELAAIGKPPKAGTLATKAELMHYADESLQLMEQFVELARDPTIATLPEPFQVELKKSVEAATTLQTSLADLAKSDQLDTTKLADLPKLHSAIGTSCKACHTLYRDNSGAQAKP</sequence>
<dbReference type="SUPFAM" id="SSF47175">
    <property type="entry name" value="Cytochromes"/>
    <property type="match status" value="1"/>
</dbReference>
<dbReference type="GO" id="GO:0020037">
    <property type="term" value="F:heme binding"/>
    <property type="evidence" value="ECO:0007669"/>
    <property type="project" value="InterPro"/>
</dbReference>
<dbReference type="EMBL" id="CP001848">
    <property type="protein sequence ID" value="ADB15061.1"/>
    <property type="molecule type" value="Genomic_DNA"/>
</dbReference>
<dbReference type="InterPro" id="IPR029021">
    <property type="entry name" value="Prot-tyrosine_phosphatase-like"/>
</dbReference>
<dbReference type="InterPro" id="IPR002321">
    <property type="entry name" value="Cyt_c_II"/>
</dbReference>
<protein>
    <recommendedName>
        <fullName evidence="4">Cytochrome c class II</fullName>
    </recommendedName>
</protein>
<keyword evidence="1" id="KW-0732">Signal</keyword>
<proteinExistence type="predicted"/>
<dbReference type="SUPFAM" id="SSF52799">
    <property type="entry name" value="(Phosphotyrosine protein) phosphatases II"/>
    <property type="match status" value="1"/>
</dbReference>
<dbReference type="Gene3D" id="1.20.120.10">
    <property type="entry name" value="Cytochrome c/b562"/>
    <property type="match status" value="1"/>
</dbReference>
<dbReference type="PROSITE" id="PS51009">
    <property type="entry name" value="CYTCII"/>
    <property type="match status" value="1"/>
</dbReference>
<dbReference type="KEGG" id="psl:Psta_0371"/>
<dbReference type="AlphaFoldDB" id="D2R2F2"/>
<dbReference type="HOGENOM" id="CLU_888256_0_0_0"/>
<evidence type="ECO:0000313" key="3">
    <source>
        <dbReference type="Proteomes" id="UP000001887"/>
    </source>
</evidence>
<dbReference type="GO" id="GO:0009055">
    <property type="term" value="F:electron transfer activity"/>
    <property type="evidence" value="ECO:0007669"/>
    <property type="project" value="InterPro"/>
</dbReference>
<keyword evidence="3" id="KW-1185">Reference proteome</keyword>
<feature type="signal peptide" evidence="1">
    <location>
        <begin position="1"/>
        <end position="35"/>
    </location>
</feature>
<accession>D2R2F2</accession>
<evidence type="ECO:0000256" key="1">
    <source>
        <dbReference type="SAM" id="SignalP"/>
    </source>
</evidence>
<reference evidence="2 3" key="1">
    <citation type="journal article" date="2009" name="Stand. Genomic Sci.">
        <title>Complete genome sequence of Pirellula staleyi type strain (ATCC 27377).</title>
        <authorList>
            <person name="Clum A."/>
            <person name="Tindall B.J."/>
            <person name="Sikorski J."/>
            <person name="Ivanova N."/>
            <person name="Mavrommatis K."/>
            <person name="Lucas S."/>
            <person name="Glavina del Rio T."/>
            <person name="Nolan M."/>
            <person name="Chen F."/>
            <person name="Tice H."/>
            <person name="Pitluck S."/>
            <person name="Cheng J.F."/>
            <person name="Chertkov O."/>
            <person name="Brettin T."/>
            <person name="Han C."/>
            <person name="Detter J.C."/>
            <person name="Kuske C."/>
            <person name="Bruce D."/>
            <person name="Goodwin L."/>
            <person name="Ovchinikova G."/>
            <person name="Pati A."/>
            <person name="Mikhailova N."/>
            <person name="Chen A."/>
            <person name="Palaniappan K."/>
            <person name="Land M."/>
            <person name="Hauser L."/>
            <person name="Chang Y.J."/>
            <person name="Jeffries C.D."/>
            <person name="Chain P."/>
            <person name="Rohde M."/>
            <person name="Goker M."/>
            <person name="Bristow J."/>
            <person name="Eisen J.A."/>
            <person name="Markowitz V."/>
            <person name="Hugenholtz P."/>
            <person name="Kyrpides N.C."/>
            <person name="Klenk H.P."/>
            <person name="Lapidus A."/>
        </authorList>
    </citation>
    <scope>NUCLEOTIDE SEQUENCE [LARGE SCALE GENOMIC DNA]</scope>
    <source>
        <strain evidence="3">ATCC 27377 / DSM 6068 / ICPB 4128</strain>
    </source>
</reference>
<dbReference type="Gene3D" id="3.90.190.10">
    <property type="entry name" value="Protein tyrosine phosphatase superfamily"/>
    <property type="match status" value="1"/>
</dbReference>
<feature type="chain" id="PRO_5003034533" description="Cytochrome c class II" evidence="1">
    <location>
        <begin position="36"/>
        <end position="335"/>
    </location>
</feature>
<evidence type="ECO:0000313" key="2">
    <source>
        <dbReference type="EMBL" id="ADB15061.1"/>
    </source>
</evidence>
<dbReference type="GO" id="GO:0005506">
    <property type="term" value="F:iron ion binding"/>
    <property type="evidence" value="ECO:0007669"/>
    <property type="project" value="InterPro"/>
</dbReference>
<name>D2R2F2_PIRSD</name>
<dbReference type="InterPro" id="IPR010980">
    <property type="entry name" value="Cyt_c/b562"/>
</dbReference>
<evidence type="ECO:0008006" key="4">
    <source>
        <dbReference type="Google" id="ProtNLM"/>
    </source>
</evidence>
<dbReference type="GO" id="GO:0022900">
    <property type="term" value="P:electron transport chain"/>
    <property type="evidence" value="ECO:0007669"/>
    <property type="project" value="InterPro"/>
</dbReference>
<dbReference type="STRING" id="530564.Psta_0371"/>
<dbReference type="eggNOG" id="COG2365">
    <property type="taxonomic scope" value="Bacteria"/>
</dbReference>
<organism evidence="2 3">
    <name type="scientific">Pirellula staleyi (strain ATCC 27377 / DSM 6068 / ICPB 4128)</name>
    <name type="common">Pirella staleyi</name>
    <dbReference type="NCBI Taxonomy" id="530564"/>
    <lineage>
        <taxon>Bacteria</taxon>
        <taxon>Pseudomonadati</taxon>
        <taxon>Planctomycetota</taxon>
        <taxon>Planctomycetia</taxon>
        <taxon>Pirellulales</taxon>
        <taxon>Pirellulaceae</taxon>
        <taxon>Pirellula</taxon>
    </lineage>
</organism>
<gene>
    <name evidence="2" type="ordered locus">Psta_0371</name>
</gene>
<dbReference type="Proteomes" id="UP000001887">
    <property type="component" value="Chromosome"/>
</dbReference>
<dbReference type="OrthoDB" id="251220at2"/>